<evidence type="ECO:0000313" key="15">
    <source>
        <dbReference type="EMBL" id="BBO20308.1"/>
    </source>
</evidence>
<dbReference type="PANTHER" id="PTHR42724">
    <property type="entry name" value="TETRAACYLDISACCHARIDE 4'-KINASE"/>
    <property type="match status" value="1"/>
</dbReference>
<reference evidence="15" key="1">
    <citation type="journal article" name="DNA Res.">
        <title>The physiological potential of anammox bacteria as revealed by their core genome structure.</title>
        <authorList>
            <person name="Okubo T."/>
            <person name="Toyoda A."/>
            <person name="Fukuhara K."/>
            <person name="Uchiyama I."/>
            <person name="Harigaya Y."/>
            <person name="Kuroiwa M."/>
            <person name="Suzuki T."/>
            <person name="Murakami Y."/>
            <person name="Suwa Y."/>
            <person name="Takami H."/>
        </authorList>
    </citation>
    <scope>NUCLEOTIDE SEQUENCE</scope>
    <source>
        <strain evidence="15">317325-3</strain>
    </source>
</reference>
<keyword evidence="14" id="KW-0472">Membrane</keyword>
<evidence type="ECO:0000256" key="7">
    <source>
        <dbReference type="ARBA" id="ARBA00022679"/>
    </source>
</evidence>
<dbReference type="HAMAP" id="MF_00409">
    <property type="entry name" value="LpxK"/>
    <property type="match status" value="1"/>
</dbReference>
<keyword evidence="7 13" id="KW-0808">Transferase</keyword>
<evidence type="ECO:0000256" key="11">
    <source>
        <dbReference type="ARBA" id="ARBA00023098"/>
    </source>
</evidence>
<dbReference type="Pfam" id="PF02606">
    <property type="entry name" value="LpxK"/>
    <property type="match status" value="1"/>
</dbReference>
<keyword evidence="14" id="KW-1133">Transmembrane helix</keyword>
<keyword evidence="9 13" id="KW-0418">Kinase</keyword>
<dbReference type="EMBL" id="AP021857">
    <property type="protein sequence ID" value="BBO20308.1"/>
    <property type="molecule type" value="Genomic_DNA"/>
</dbReference>
<feature type="transmembrane region" description="Helical" evidence="14">
    <location>
        <begin position="41"/>
        <end position="61"/>
    </location>
</feature>
<evidence type="ECO:0000256" key="5">
    <source>
        <dbReference type="ARBA" id="ARBA00022516"/>
    </source>
</evidence>
<dbReference type="GO" id="GO:0009244">
    <property type="term" value="P:lipopolysaccharide core region biosynthetic process"/>
    <property type="evidence" value="ECO:0007669"/>
    <property type="project" value="TreeGrafter"/>
</dbReference>
<dbReference type="PANTHER" id="PTHR42724:SF1">
    <property type="entry name" value="TETRAACYLDISACCHARIDE 4'-KINASE, MITOCHONDRIAL-RELATED"/>
    <property type="match status" value="1"/>
</dbReference>
<comment type="pathway">
    <text evidence="2 13">Glycolipid biosynthesis; lipid IV(A) biosynthesis; lipid IV(A) from (3R)-3-hydroxytetradecanoyl-[acyl-carrier-protein] and UDP-N-acetyl-alpha-D-glucosamine: step 6/6.</text>
</comment>
<dbReference type="GO" id="GO:0009029">
    <property type="term" value="F:lipid-A 4'-kinase activity"/>
    <property type="evidence" value="ECO:0007669"/>
    <property type="project" value="UniProtKB-UniRule"/>
</dbReference>
<evidence type="ECO:0000256" key="4">
    <source>
        <dbReference type="ARBA" id="ARBA00016436"/>
    </source>
</evidence>
<proteinExistence type="inferred from homology"/>
<dbReference type="NCBIfam" id="TIGR00682">
    <property type="entry name" value="lpxK"/>
    <property type="match status" value="1"/>
</dbReference>
<evidence type="ECO:0000256" key="1">
    <source>
        <dbReference type="ARBA" id="ARBA00002274"/>
    </source>
</evidence>
<evidence type="ECO:0000256" key="2">
    <source>
        <dbReference type="ARBA" id="ARBA00004870"/>
    </source>
</evidence>
<keyword evidence="10 13" id="KW-0067">ATP-binding</keyword>
<sequence length="336" mass="36408">MGLMQRIEAEWRRRGVLACLLLPLALLFASAVNLRRLLYRLGWLTSVGLPVPVVVIGNITAGGSGKTPLTLYLARELASRGWRPGIVSRGYGGRVAGVAEVSAGSDASYVGDEPLLLARRSGCPVFVGRDRIAASHALLSAHTDCNILISDDGLQHLRLGRAIEVVVLDERGVGNGWPLPAGPLRECTKRIAEAHALVLNGEATAPSGVEPKKTFRMHLKGERFRNLHQAERTCGAAELKGKQVHALAGIGDPGRFFRQLVRMGLQIETHAFPDHHAYQASDFDFAQTDVLLMTEKDAVKCQTFAPPETWVLPVEACLEPDLAQWIAEKLDGCPPA</sequence>
<comment type="similarity">
    <text evidence="13">Belongs to the LpxK family.</text>
</comment>
<evidence type="ECO:0000313" key="16">
    <source>
        <dbReference type="Proteomes" id="UP000662914"/>
    </source>
</evidence>
<keyword evidence="8 13" id="KW-0547">Nucleotide-binding</keyword>
<feature type="binding site" evidence="13">
    <location>
        <begin position="60"/>
        <end position="67"/>
    </location>
    <ligand>
        <name>ATP</name>
        <dbReference type="ChEBI" id="CHEBI:30616"/>
    </ligand>
</feature>
<evidence type="ECO:0000256" key="13">
    <source>
        <dbReference type="HAMAP-Rule" id="MF_00409"/>
    </source>
</evidence>
<dbReference type="KEGG" id="ddz:DSYM_10070"/>
<dbReference type="InterPro" id="IPR027417">
    <property type="entry name" value="P-loop_NTPase"/>
</dbReference>
<evidence type="ECO:0000256" key="6">
    <source>
        <dbReference type="ARBA" id="ARBA00022556"/>
    </source>
</evidence>
<dbReference type="AlphaFoldDB" id="A0A809R0L6"/>
<dbReference type="EC" id="2.7.1.130" evidence="3 13"/>
<evidence type="ECO:0000256" key="8">
    <source>
        <dbReference type="ARBA" id="ARBA00022741"/>
    </source>
</evidence>
<keyword evidence="6 13" id="KW-0441">Lipid A biosynthesis</keyword>
<comment type="catalytic activity">
    <reaction evidence="13">
        <text>a lipid A disaccharide + ATP = a lipid IVA + ADP + H(+)</text>
        <dbReference type="Rhea" id="RHEA:67840"/>
        <dbReference type="ChEBI" id="CHEBI:15378"/>
        <dbReference type="ChEBI" id="CHEBI:30616"/>
        <dbReference type="ChEBI" id="CHEBI:176343"/>
        <dbReference type="ChEBI" id="CHEBI:176425"/>
        <dbReference type="ChEBI" id="CHEBI:456216"/>
        <dbReference type="EC" id="2.7.1.130"/>
    </reaction>
</comment>
<organism evidence="15 16">
    <name type="scientific">Candidatus Desulfobacillus denitrificans</name>
    <dbReference type="NCBI Taxonomy" id="2608985"/>
    <lineage>
        <taxon>Bacteria</taxon>
        <taxon>Pseudomonadati</taxon>
        <taxon>Pseudomonadota</taxon>
        <taxon>Betaproteobacteria</taxon>
        <taxon>Candidatus Desulfobacillus</taxon>
    </lineage>
</organism>
<dbReference type="GO" id="GO:0005524">
    <property type="term" value="F:ATP binding"/>
    <property type="evidence" value="ECO:0007669"/>
    <property type="project" value="UniProtKB-UniRule"/>
</dbReference>
<gene>
    <name evidence="13" type="primary">lpxK</name>
    <name evidence="15" type="ORF">DSYM_10070</name>
</gene>
<accession>A0A809R0L6</accession>
<evidence type="ECO:0000256" key="3">
    <source>
        <dbReference type="ARBA" id="ARBA00012071"/>
    </source>
</evidence>
<keyword evidence="14" id="KW-0812">Transmembrane</keyword>
<dbReference type="InterPro" id="IPR003758">
    <property type="entry name" value="LpxK"/>
</dbReference>
<dbReference type="SUPFAM" id="SSF52540">
    <property type="entry name" value="P-loop containing nucleoside triphosphate hydrolases"/>
    <property type="match status" value="1"/>
</dbReference>
<comment type="function">
    <text evidence="1 13">Transfers the gamma-phosphate of ATP to the 4'-position of a tetraacyldisaccharide 1-phosphate intermediate (termed DS-1-P) to form tetraacyldisaccharide 1,4'-bis-phosphate (lipid IVA).</text>
</comment>
<evidence type="ECO:0000256" key="9">
    <source>
        <dbReference type="ARBA" id="ARBA00022777"/>
    </source>
</evidence>
<evidence type="ECO:0000256" key="10">
    <source>
        <dbReference type="ARBA" id="ARBA00022840"/>
    </source>
</evidence>
<name>A0A809R0L6_9PROT</name>
<evidence type="ECO:0000256" key="12">
    <source>
        <dbReference type="ARBA" id="ARBA00029757"/>
    </source>
</evidence>
<dbReference type="GO" id="GO:0009245">
    <property type="term" value="P:lipid A biosynthetic process"/>
    <property type="evidence" value="ECO:0007669"/>
    <property type="project" value="UniProtKB-UniRule"/>
</dbReference>
<dbReference type="Proteomes" id="UP000662914">
    <property type="component" value="Chromosome"/>
</dbReference>
<dbReference type="UniPathway" id="UPA00359">
    <property type="reaction ID" value="UER00482"/>
</dbReference>
<dbReference type="GO" id="GO:0005886">
    <property type="term" value="C:plasma membrane"/>
    <property type="evidence" value="ECO:0007669"/>
    <property type="project" value="TreeGrafter"/>
</dbReference>
<protein>
    <recommendedName>
        <fullName evidence="4 13">Tetraacyldisaccharide 4'-kinase</fullName>
        <ecNumber evidence="3 13">2.7.1.130</ecNumber>
    </recommendedName>
    <alternativeName>
        <fullName evidence="12 13">Lipid A 4'-kinase</fullName>
    </alternativeName>
</protein>
<keyword evidence="11 13" id="KW-0443">Lipid metabolism</keyword>
<keyword evidence="5 13" id="KW-0444">Lipid biosynthesis</keyword>
<evidence type="ECO:0000256" key="14">
    <source>
        <dbReference type="SAM" id="Phobius"/>
    </source>
</evidence>